<organism evidence="1 2">
    <name type="scientific">Trichinella nelsoni</name>
    <dbReference type="NCBI Taxonomy" id="6336"/>
    <lineage>
        <taxon>Eukaryota</taxon>
        <taxon>Metazoa</taxon>
        <taxon>Ecdysozoa</taxon>
        <taxon>Nematoda</taxon>
        <taxon>Enoplea</taxon>
        <taxon>Dorylaimia</taxon>
        <taxon>Trichinellida</taxon>
        <taxon>Trichinellidae</taxon>
        <taxon>Trichinella</taxon>
    </lineage>
</organism>
<name>A0A0V0RG22_9BILA</name>
<dbReference type="EMBL" id="JYDL01000201">
    <property type="protein sequence ID" value="KRX13446.1"/>
    <property type="molecule type" value="Genomic_DNA"/>
</dbReference>
<keyword evidence="2" id="KW-1185">Reference proteome</keyword>
<reference evidence="1 2" key="1">
    <citation type="submission" date="2015-01" db="EMBL/GenBank/DDBJ databases">
        <title>Evolution of Trichinella species and genotypes.</title>
        <authorList>
            <person name="Korhonen P.K."/>
            <person name="Edoardo P."/>
            <person name="Giuseppe L.R."/>
            <person name="Gasser R.B."/>
        </authorList>
    </citation>
    <scope>NUCLEOTIDE SEQUENCE [LARGE SCALE GENOMIC DNA]</scope>
    <source>
        <strain evidence="1">ISS37</strain>
    </source>
</reference>
<dbReference type="AlphaFoldDB" id="A0A0V0RG22"/>
<proteinExistence type="predicted"/>
<comment type="caution">
    <text evidence="1">The sequence shown here is derived from an EMBL/GenBank/DDBJ whole genome shotgun (WGS) entry which is preliminary data.</text>
</comment>
<feature type="non-terminal residue" evidence="1">
    <location>
        <position position="1"/>
    </location>
</feature>
<accession>A0A0V0RG22</accession>
<dbReference type="Proteomes" id="UP000054630">
    <property type="component" value="Unassembled WGS sequence"/>
</dbReference>
<gene>
    <name evidence="1" type="ORF">T07_6634</name>
</gene>
<evidence type="ECO:0000313" key="2">
    <source>
        <dbReference type="Proteomes" id="UP000054630"/>
    </source>
</evidence>
<protein>
    <submittedName>
        <fullName evidence="1">Uncharacterized protein</fullName>
    </submittedName>
</protein>
<sequence length="45" mass="5210">LAYATLVIISANANRRVQSLQNYSNYHRIVPNRYVALNIANEYIE</sequence>
<evidence type="ECO:0000313" key="1">
    <source>
        <dbReference type="EMBL" id="KRX13446.1"/>
    </source>
</evidence>